<proteinExistence type="predicted"/>
<evidence type="ECO:0000313" key="4">
    <source>
        <dbReference type="Proteomes" id="UP000807504"/>
    </source>
</evidence>
<evidence type="ECO:0000256" key="1">
    <source>
        <dbReference type="SAM" id="Phobius"/>
    </source>
</evidence>
<name>A0A8T0G0G5_ARGBR</name>
<reference evidence="3" key="2">
    <citation type="submission" date="2020-06" db="EMBL/GenBank/DDBJ databases">
        <authorList>
            <person name="Sheffer M."/>
        </authorList>
    </citation>
    <scope>NUCLEOTIDE SEQUENCE</scope>
</reference>
<dbReference type="PROSITE" id="PS51257">
    <property type="entry name" value="PROKAR_LIPOPROTEIN"/>
    <property type="match status" value="1"/>
</dbReference>
<organism evidence="3 4">
    <name type="scientific">Argiope bruennichi</name>
    <name type="common">Wasp spider</name>
    <name type="synonym">Aranea bruennichi</name>
    <dbReference type="NCBI Taxonomy" id="94029"/>
    <lineage>
        <taxon>Eukaryota</taxon>
        <taxon>Metazoa</taxon>
        <taxon>Ecdysozoa</taxon>
        <taxon>Arthropoda</taxon>
        <taxon>Chelicerata</taxon>
        <taxon>Arachnida</taxon>
        <taxon>Araneae</taxon>
        <taxon>Araneomorphae</taxon>
        <taxon>Entelegynae</taxon>
        <taxon>Araneoidea</taxon>
        <taxon>Araneidae</taxon>
        <taxon>Argiope</taxon>
    </lineage>
</organism>
<gene>
    <name evidence="3" type="ORF">HNY73_003295</name>
</gene>
<reference evidence="3" key="1">
    <citation type="journal article" date="2020" name="bioRxiv">
        <title>Chromosome-level reference genome of the European wasp spider Argiope bruennichi: a resource for studies on range expansion and evolutionary adaptation.</title>
        <authorList>
            <person name="Sheffer M.M."/>
            <person name="Hoppe A."/>
            <person name="Krehenwinkel H."/>
            <person name="Uhl G."/>
            <person name="Kuss A.W."/>
            <person name="Jensen L."/>
            <person name="Jensen C."/>
            <person name="Gillespie R.G."/>
            <person name="Hoff K.J."/>
            <person name="Prost S."/>
        </authorList>
    </citation>
    <scope>NUCLEOTIDE SEQUENCE</scope>
</reference>
<keyword evidence="1" id="KW-0472">Membrane</keyword>
<protein>
    <submittedName>
        <fullName evidence="3">Uncharacterized protein</fullName>
    </submittedName>
</protein>
<feature type="transmembrane region" description="Helical" evidence="1">
    <location>
        <begin position="174"/>
        <end position="193"/>
    </location>
</feature>
<dbReference type="AlphaFoldDB" id="A0A8T0G0G5"/>
<feature type="signal peptide" evidence="2">
    <location>
        <begin position="1"/>
        <end position="23"/>
    </location>
</feature>
<keyword evidence="1" id="KW-0812">Transmembrane</keyword>
<accession>A0A8T0G0G5</accession>
<dbReference type="EMBL" id="JABXBU010000002">
    <property type="protein sequence ID" value="KAF8795450.1"/>
    <property type="molecule type" value="Genomic_DNA"/>
</dbReference>
<keyword evidence="4" id="KW-1185">Reference proteome</keyword>
<sequence length="344" mass="38575">MRLISNIKFAAFILCCVISSCFGQNVNQTTKIHPRDGRIGTLSNHDNWGAHKTVSHKVSSNAVTSSLDSRHGFVPSYSLKNIILTELDYFLPDRNDDNKYSYSPGGFYIPHEREAKYNYHFEEVTDKDDKHEGKGRTPERGPIKVTNSKFLAGSNQTETGVIERPTFLSVLKKAFFKPLVIISISIIPLAFIIEMTSPYISKMLKGNMLPTVATTIASGFARSLDGDTVLHVEQVLDVINEFGVRSIEDPKCLQRFLCQGVKSQTESHSEGSRSIRKIVHRLENSVDDEVLNKYGLKTLFNFVKSGNCETLTCKGSPAYTQDVPLFEKLYLLGTKVFNLTELVH</sequence>
<dbReference type="Proteomes" id="UP000807504">
    <property type="component" value="Unassembled WGS sequence"/>
</dbReference>
<keyword evidence="2" id="KW-0732">Signal</keyword>
<feature type="chain" id="PRO_5035808817" evidence="2">
    <location>
        <begin position="24"/>
        <end position="344"/>
    </location>
</feature>
<keyword evidence="1" id="KW-1133">Transmembrane helix</keyword>
<evidence type="ECO:0000256" key="2">
    <source>
        <dbReference type="SAM" id="SignalP"/>
    </source>
</evidence>
<evidence type="ECO:0000313" key="3">
    <source>
        <dbReference type="EMBL" id="KAF8795450.1"/>
    </source>
</evidence>
<comment type="caution">
    <text evidence="3">The sequence shown here is derived from an EMBL/GenBank/DDBJ whole genome shotgun (WGS) entry which is preliminary data.</text>
</comment>